<dbReference type="CDD" id="cd09274">
    <property type="entry name" value="RNase_HI_RT_Ty3"/>
    <property type="match status" value="1"/>
</dbReference>
<dbReference type="InterPro" id="IPR041577">
    <property type="entry name" value="RT_RNaseH_2"/>
</dbReference>
<dbReference type="Proteomes" id="UP000257109">
    <property type="component" value="Unassembled WGS sequence"/>
</dbReference>
<evidence type="ECO:0000259" key="1">
    <source>
        <dbReference type="Pfam" id="PF17919"/>
    </source>
</evidence>
<reference evidence="2" key="1">
    <citation type="submission" date="2018-05" db="EMBL/GenBank/DDBJ databases">
        <title>Draft genome of Mucuna pruriens seed.</title>
        <authorList>
            <person name="Nnadi N.E."/>
            <person name="Vos R."/>
            <person name="Hasami M.H."/>
            <person name="Devisetty U.K."/>
            <person name="Aguiy J.C."/>
        </authorList>
    </citation>
    <scope>NUCLEOTIDE SEQUENCE [LARGE SCALE GENOMIC DNA]</scope>
    <source>
        <strain evidence="2">JCA_2017</strain>
    </source>
</reference>
<evidence type="ECO:0000313" key="3">
    <source>
        <dbReference type="Proteomes" id="UP000257109"/>
    </source>
</evidence>
<dbReference type="Gene3D" id="3.30.70.270">
    <property type="match status" value="1"/>
</dbReference>
<dbReference type="Pfam" id="PF17919">
    <property type="entry name" value="RT_RNaseH_2"/>
    <property type="match status" value="1"/>
</dbReference>
<dbReference type="InterPro" id="IPR043502">
    <property type="entry name" value="DNA/RNA_pol_sf"/>
</dbReference>
<keyword evidence="3" id="KW-1185">Reference proteome</keyword>
<proteinExistence type="predicted"/>
<dbReference type="SUPFAM" id="SSF56672">
    <property type="entry name" value="DNA/RNA polymerases"/>
    <property type="match status" value="1"/>
</dbReference>
<dbReference type="PANTHER" id="PTHR33064">
    <property type="entry name" value="POL PROTEIN"/>
    <property type="match status" value="1"/>
</dbReference>
<feature type="domain" description="Reverse transcriptase/retrotransposon-derived protein RNase H-like" evidence="1">
    <location>
        <begin position="59"/>
        <end position="155"/>
    </location>
</feature>
<dbReference type="STRING" id="157652.A0A371FWR8"/>
<comment type="caution">
    <text evidence="2">The sequence shown here is derived from an EMBL/GenBank/DDBJ whole genome shotgun (WGS) entry which is preliminary data.</text>
</comment>
<organism evidence="2 3">
    <name type="scientific">Mucuna pruriens</name>
    <name type="common">Velvet bean</name>
    <name type="synonym">Dolichos pruriens</name>
    <dbReference type="NCBI Taxonomy" id="157652"/>
    <lineage>
        <taxon>Eukaryota</taxon>
        <taxon>Viridiplantae</taxon>
        <taxon>Streptophyta</taxon>
        <taxon>Embryophyta</taxon>
        <taxon>Tracheophyta</taxon>
        <taxon>Spermatophyta</taxon>
        <taxon>Magnoliopsida</taxon>
        <taxon>eudicotyledons</taxon>
        <taxon>Gunneridae</taxon>
        <taxon>Pentapetalae</taxon>
        <taxon>rosids</taxon>
        <taxon>fabids</taxon>
        <taxon>Fabales</taxon>
        <taxon>Fabaceae</taxon>
        <taxon>Papilionoideae</taxon>
        <taxon>50 kb inversion clade</taxon>
        <taxon>NPAAA clade</taxon>
        <taxon>indigoferoid/millettioid clade</taxon>
        <taxon>Phaseoleae</taxon>
        <taxon>Mucuna</taxon>
    </lineage>
</organism>
<dbReference type="InterPro" id="IPR051320">
    <property type="entry name" value="Viral_Replic_Matur_Polypro"/>
</dbReference>
<evidence type="ECO:0000313" key="2">
    <source>
        <dbReference type="EMBL" id="RDX82736.1"/>
    </source>
</evidence>
<dbReference type="PANTHER" id="PTHR33064:SF37">
    <property type="entry name" value="RIBONUCLEASE H"/>
    <property type="match status" value="1"/>
</dbReference>
<dbReference type="EMBL" id="QJKJ01007567">
    <property type="protein sequence ID" value="RDX82736.1"/>
    <property type="molecule type" value="Genomic_DNA"/>
</dbReference>
<dbReference type="AlphaFoldDB" id="A0A371FWR8"/>
<sequence>MHFSQGSCQPQPKFPDQSLTVKQIQQFLGIVNYIRDFIPHVARYTSPLSKLLKKNPPPWGLEQIRAIQELKKIAQSPPALKIPGEGKCILQTNASDFYWGAILIEELDNKKFYCGHASGQFKEVEKHYHTTFKEALAVKNGIKKFDFHLKGYHFELQMDNSSFPKILEFKNKMLPDPQILRLKDWLSRYDFSVKHIKGKQNLIPDLLSRPGKIVQMFTTTHNIPLIFMVKPLPNKAKTCKVFPPGLTPSSTQDILEYAKSHYFYFIHKTMKYKITASFMFNPNNPFGGVFELFCYVGWDLCEPTLWTIWCKTIQYSIPIALRTKAAYDILMDPQKEDFLFWTLLEWFSPLDWWREELKRILIFEEGRRILGEEYPPLTSIIIVHRPYFQHPNGQIWSNNVEINSAGTSSQMTPNHYPFNRLIPSSSNTKEIKLFKSTTEYYVPEEKFQKAENLSDQSDN</sequence>
<accession>A0A371FWR8</accession>
<feature type="non-terminal residue" evidence="2">
    <location>
        <position position="1"/>
    </location>
</feature>
<protein>
    <recommendedName>
        <fullName evidence="1">Reverse transcriptase/retrotransposon-derived protein RNase H-like domain-containing protein</fullName>
    </recommendedName>
</protein>
<dbReference type="OrthoDB" id="10055717at2759"/>
<gene>
    <name evidence="2" type="ORF">CR513_36437</name>
</gene>
<dbReference type="InterPro" id="IPR043128">
    <property type="entry name" value="Rev_trsase/Diguanyl_cyclase"/>
</dbReference>
<name>A0A371FWR8_MUCPR</name>